<name>A0A1B2ACR6_9SPHN</name>
<dbReference type="PANTHER" id="PTHR12526">
    <property type="entry name" value="GLYCOSYLTRANSFERASE"/>
    <property type="match status" value="1"/>
</dbReference>
<feature type="domain" description="Glycosyltransferase subfamily 4-like N-terminal" evidence="1">
    <location>
        <begin position="53"/>
        <end position="202"/>
    </location>
</feature>
<sequence>MVVSSHASPGALSPDGNLGRALRVGFVGLRSPFVKANWSGTPYYAMTELKRRFGGQMSVYDTPELDRRLFQLNKVTSRLGLDIQREPLVSWVYRERLDRMIANHRPHVIVSVGATQKLALTDARVPIVHVSDALFATITGYYPSFRNLSQRTLRLGNAIQQKLLDRCGAVMLSSTWARDDAIAAYDIAPEKVHSVPLGANIEEDPGSDIALEPKGRLRLLFIGMDWKRKGGPRTIEVFRHVRSRHPDAELHIVGCDPPEARGEPNVRTHGMLRKSDKAQYRLFDDLLRTASFFVMPSEQEAYGLAYCEAAAFGLPVVALQTGGVPTIVRHGETGLLFEGSTPPDAIADAIMDLWQDRARYDAFRAAARTRYEEELTWEAWGDRVEQAIRDLGRNAGATG</sequence>
<evidence type="ECO:0000313" key="2">
    <source>
        <dbReference type="EMBL" id="ANY19943.1"/>
    </source>
</evidence>
<dbReference type="InterPro" id="IPR028098">
    <property type="entry name" value="Glyco_trans_4-like_N"/>
</dbReference>
<dbReference type="EC" id="2.4.1.250" evidence="2"/>
<dbReference type="Proteomes" id="UP000092932">
    <property type="component" value="Chromosome"/>
</dbReference>
<evidence type="ECO:0000313" key="3">
    <source>
        <dbReference type="Proteomes" id="UP000092932"/>
    </source>
</evidence>
<accession>A0A1B2ACR6</accession>
<dbReference type="Pfam" id="PF13692">
    <property type="entry name" value="Glyco_trans_1_4"/>
    <property type="match status" value="1"/>
</dbReference>
<gene>
    <name evidence="2" type="primary">mshA</name>
    <name evidence="2" type="ORF">A6F68_01427</name>
</gene>
<dbReference type="EMBL" id="CP016591">
    <property type="protein sequence ID" value="ANY19943.1"/>
    <property type="molecule type" value="Genomic_DNA"/>
</dbReference>
<protein>
    <submittedName>
        <fullName evidence="2">D-inositol 3-phosphate glycosyltransferase</fullName>
        <ecNumber evidence="2">2.4.1.250</ecNumber>
    </submittedName>
</protein>
<dbReference type="KEGG" id="ado:A6F68_01427"/>
<dbReference type="STRING" id="692370.A6F68_01427"/>
<dbReference type="OrthoDB" id="9790710at2"/>
<dbReference type="SUPFAM" id="SSF53756">
    <property type="entry name" value="UDP-Glycosyltransferase/glycogen phosphorylase"/>
    <property type="match status" value="1"/>
</dbReference>
<keyword evidence="2" id="KW-0808">Transferase</keyword>
<dbReference type="Gene3D" id="3.40.50.2000">
    <property type="entry name" value="Glycogen Phosphorylase B"/>
    <property type="match status" value="2"/>
</dbReference>
<reference evidence="2 3" key="1">
    <citation type="submission" date="2016-07" db="EMBL/GenBank/DDBJ databases">
        <title>Complete genome sequence of Altererythrobacter dongtanensis KCTC 22672, a type strain with esterase isolated from tidal flat.</title>
        <authorList>
            <person name="Cheng H."/>
            <person name="Wu Y.-H."/>
            <person name="Zhou P."/>
            <person name="Huo Y.-Y."/>
            <person name="Wang C.-S."/>
            <person name="Xu X.-W."/>
        </authorList>
    </citation>
    <scope>NUCLEOTIDE SEQUENCE [LARGE SCALE GENOMIC DNA]</scope>
    <source>
        <strain evidence="2 3">KCTC 22672</strain>
    </source>
</reference>
<dbReference type="AlphaFoldDB" id="A0A1B2ACR6"/>
<organism evidence="2 3">
    <name type="scientific">Tsuneonella dongtanensis</name>
    <dbReference type="NCBI Taxonomy" id="692370"/>
    <lineage>
        <taxon>Bacteria</taxon>
        <taxon>Pseudomonadati</taxon>
        <taxon>Pseudomonadota</taxon>
        <taxon>Alphaproteobacteria</taxon>
        <taxon>Sphingomonadales</taxon>
        <taxon>Erythrobacteraceae</taxon>
        <taxon>Tsuneonella</taxon>
    </lineage>
</organism>
<dbReference type="CDD" id="cd03801">
    <property type="entry name" value="GT4_PimA-like"/>
    <property type="match status" value="1"/>
</dbReference>
<keyword evidence="3" id="KW-1185">Reference proteome</keyword>
<dbReference type="GO" id="GO:0102710">
    <property type="term" value="F:D-inositol-3-phosphate glycosyltransferase activity"/>
    <property type="evidence" value="ECO:0007669"/>
    <property type="project" value="UniProtKB-EC"/>
</dbReference>
<proteinExistence type="predicted"/>
<evidence type="ECO:0000259" key="1">
    <source>
        <dbReference type="Pfam" id="PF13439"/>
    </source>
</evidence>
<dbReference type="PANTHER" id="PTHR12526:SF637">
    <property type="entry name" value="GLYCOSYLTRANSFERASE EPSF-RELATED"/>
    <property type="match status" value="1"/>
</dbReference>
<dbReference type="Pfam" id="PF13439">
    <property type="entry name" value="Glyco_transf_4"/>
    <property type="match status" value="1"/>
</dbReference>
<keyword evidence="2" id="KW-0328">Glycosyltransferase</keyword>